<reference evidence="1" key="1">
    <citation type="submission" date="2020-05" db="EMBL/GenBank/DDBJ databases">
        <title>WGS assembly of Panicum virgatum.</title>
        <authorList>
            <person name="Lovell J.T."/>
            <person name="Jenkins J."/>
            <person name="Shu S."/>
            <person name="Juenger T.E."/>
            <person name="Schmutz J."/>
        </authorList>
    </citation>
    <scope>NUCLEOTIDE SEQUENCE</scope>
    <source>
        <strain evidence="1">AP13</strain>
    </source>
</reference>
<accession>A0A8T0QXF8</accession>
<name>A0A8T0QXF8_PANVG</name>
<comment type="caution">
    <text evidence="1">The sequence shown here is derived from an EMBL/GenBank/DDBJ whole genome shotgun (WGS) entry which is preliminary data.</text>
</comment>
<dbReference type="EMBL" id="CM029048">
    <property type="protein sequence ID" value="KAG2577668.1"/>
    <property type="molecule type" value="Genomic_DNA"/>
</dbReference>
<proteinExistence type="predicted"/>
<organism evidence="1 2">
    <name type="scientific">Panicum virgatum</name>
    <name type="common">Blackwell switchgrass</name>
    <dbReference type="NCBI Taxonomy" id="38727"/>
    <lineage>
        <taxon>Eukaryota</taxon>
        <taxon>Viridiplantae</taxon>
        <taxon>Streptophyta</taxon>
        <taxon>Embryophyta</taxon>
        <taxon>Tracheophyta</taxon>
        <taxon>Spermatophyta</taxon>
        <taxon>Magnoliopsida</taxon>
        <taxon>Liliopsida</taxon>
        <taxon>Poales</taxon>
        <taxon>Poaceae</taxon>
        <taxon>PACMAD clade</taxon>
        <taxon>Panicoideae</taxon>
        <taxon>Panicodae</taxon>
        <taxon>Paniceae</taxon>
        <taxon>Panicinae</taxon>
        <taxon>Panicum</taxon>
        <taxon>Panicum sect. Hiantes</taxon>
    </lineage>
</organism>
<evidence type="ECO:0000313" key="2">
    <source>
        <dbReference type="Proteomes" id="UP000823388"/>
    </source>
</evidence>
<dbReference type="Proteomes" id="UP000823388">
    <property type="component" value="Chromosome 6N"/>
</dbReference>
<keyword evidence="2" id="KW-1185">Reference proteome</keyword>
<dbReference type="AlphaFoldDB" id="A0A8T0QXF8"/>
<protein>
    <submittedName>
        <fullName evidence="1">Uncharacterized protein</fullName>
    </submittedName>
</protein>
<gene>
    <name evidence="1" type="ORF">PVAP13_6NG196103</name>
</gene>
<evidence type="ECO:0000313" key="1">
    <source>
        <dbReference type="EMBL" id="KAG2577668.1"/>
    </source>
</evidence>
<sequence length="46" mass="5406">MPPRWRRRPPCCGACQGTSGDLYSFFYTPWREAWEDPVATCVPEER</sequence>